<dbReference type="AlphaFoldDB" id="W3X803"/>
<protein>
    <submittedName>
        <fullName evidence="2">Uncharacterized protein</fullName>
    </submittedName>
</protein>
<dbReference type="EMBL" id="KI912112">
    <property type="protein sequence ID" value="ETS81296.1"/>
    <property type="molecule type" value="Genomic_DNA"/>
</dbReference>
<accession>W3X803</accession>
<keyword evidence="3" id="KW-1185">Reference proteome</keyword>
<dbReference type="RefSeq" id="XP_007833070.1">
    <property type="nucleotide sequence ID" value="XM_007834879.1"/>
</dbReference>
<reference evidence="3" key="1">
    <citation type="journal article" date="2015" name="BMC Genomics">
        <title>Genomic and transcriptomic analysis of the endophytic fungus Pestalotiopsis fici reveals its lifestyle and high potential for synthesis of natural products.</title>
        <authorList>
            <person name="Wang X."/>
            <person name="Zhang X."/>
            <person name="Liu L."/>
            <person name="Xiang M."/>
            <person name="Wang W."/>
            <person name="Sun X."/>
            <person name="Che Y."/>
            <person name="Guo L."/>
            <person name="Liu G."/>
            <person name="Guo L."/>
            <person name="Wang C."/>
            <person name="Yin W.B."/>
            <person name="Stadler M."/>
            <person name="Zhang X."/>
            <person name="Liu X."/>
        </authorList>
    </citation>
    <scope>NUCLEOTIDE SEQUENCE [LARGE SCALE GENOMIC DNA]</scope>
    <source>
        <strain evidence="3">W106-1 / CGMCC3.15140</strain>
    </source>
</reference>
<dbReference type="Proteomes" id="UP000030651">
    <property type="component" value="Unassembled WGS sequence"/>
</dbReference>
<gene>
    <name evidence="2" type="ORF">PFICI_06298</name>
</gene>
<dbReference type="OrthoDB" id="4788580at2759"/>
<feature type="compositionally biased region" description="Acidic residues" evidence="1">
    <location>
        <begin position="49"/>
        <end position="99"/>
    </location>
</feature>
<dbReference type="STRING" id="1229662.W3X803"/>
<evidence type="ECO:0000313" key="3">
    <source>
        <dbReference type="Proteomes" id="UP000030651"/>
    </source>
</evidence>
<feature type="region of interest" description="Disordered" evidence="1">
    <location>
        <begin position="49"/>
        <end position="140"/>
    </location>
</feature>
<feature type="region of interest" description="Disordered" evidence="1">
    <location>
        <begin position="212"/>
        <end position="246"/>
    </location>
</feature>
<evidence type="ECO:0000256" key="1">
    <source>
        <dbReference type="SAM" id="MobiDB-lite"/>
    </source>
</evidence>
<organism evidence="2 3">
    <name type="scientific">Pestalotiopsis fici (strain W106-1 / CGMCC3.15140)</name>
    <dbReference type="NCBI Taxonomy" id="1229662"/>
    <lineage>
        <taxon>Eukaryota</taxon>
        <taxon>Fungi</taxon>
        <taxon>Dikarya</taxon>
        <taxon>Ascomycota</taxon>
        <taxon>Pezizomycotina</taxon>
        <taxon>Sordariomycetes</taxon>
        <taxon>Xylariomycetidae</taxon>
        <taxon>Amphisphaeriales</taxon>
        <taxon>Sporocadaceae</taxon>
        <taxon>Pestalotiopsis</taxon>
    </lineage>
</organism>
<name>W3X803_PESFW</name>
<dbReference type="InParanoid" id="W3X803"/>
<proteinExistence type="predicted"/>
<dbReference type="KEGG" id="pfy:PFICI_06298"/>
<dbReference type="GeneID" id="19271311"/>
<evidence type="ECO:0000313" key="2">
    <source>
        <dbReference type="EMBL" id="ETS81296.1"/>
    </source>
</evidence>
<feature type="compositionally biased region" description="Basic and acidic residues" evidence="1">
    <location>
        <begin position="126"/>
        <end position="140"/>
    </location>
</feature>
<dbReference type="HOGENOM" id="CLU_1054144_0_0_1"/>
<sequence length="264" mass="29069">MYVLGLGRWNKRFQKALQDNGLMWHTTPSGAGIRSGIDPRGNFANFVVSDDEAESEEELDSREEHVEEESSSSEESDVSEFSGDSDDDNADRDDVEDDMTGGNEDGVGCLPWLFSDEHSEEDSDRDGENPDHNGEGAVRNDPEAVETLIHQRFNDFIFERIIADAVSQLAARVNTTLTNAVAYQVEPPAGDENEGWVKLYSKLDDNSRRAAMRGNGNTQLFGNQGGGNKENGNQNSDSSDPDPMEIDKINAVMQQAGYPKLTQS</sequence>